<protein>
    <submittedName>
        <fullName evidence="1">Uncharacterized protein</fullName>
    </submittedName>
</protein>
<dbReference type="Proteomes" id="UP000009229">
    <property type="component" value="Chromosome"/>
</dbReference>
<dbReference type="AlphaFoldDB" id="A0AAU8PST1"/>
<reference evidence="2" key="1">
    <citation type="submission" date="2011-05" db="EMBL/GenBank/DDBJ databases">
        <title>Complete sequence of Desulfotomaculum kuznetsovii DSM 6115.</title>
        <authorList>
            <person name="Lucas S."/>
            <person name="Han J."/>
            <person name="Lapidus A."/>
            <person name="Cheng J.-F."/>
            <person name="Goodwin L."/>
            <person name="Pitluck S."/>
            <person name="Peters L."/>
            <person name="Mikhailova N."/>
            <person name="Lu M."/>
            <person name="Saunders E."/>
            <person name="Han C."/>
            <person name="Tapia R."/>
            <person name="Land M."/>
            <person name="Hauser L."/>
            <person name="Kyrpides N."/>
            <person name="Ivanova N."/>
            <person name="Pagani I."/>
            <person name="Nazina T."/>
            <person name="Ivanova A."/>
            <person name="Parshina S."/>
            <person name="Kuever J."/>
            <person name="Muyzer G."/>
            <person name="Plugge C."/>
            <person name="Stams A."/>
            <person name="Woyke T."/>
        </authorList>
    </citation>
    <scope>NUCLEOTIDE SEQUENCE [LARGE SCALE GENOMIC DNA]</scope>
    <source>
        <strain evidence="2">DSM 6115 / VKM B-1805 / 17</strain>
    </source>
</reference>
<keyword evidence="2" id="KW-1185">Reference proteome</keyword>
<sequence>MKITLPWCIIIAEGRVGFPLVEPFKGGLTGVETTLLSFTSAATLY</sequence>
<evidence type="ECO:0000313" key="2">
    <source>
        <dbReference type="Proteomes" id="UP000009229"/>
    </source>
</evidence>
<proteinExistence type="predicted"/>
<dbReference type="KEGG" id="dku:Desku_3168"/>
<gene>
    <name evidence="1" type="ordered locus">Desku_3168</name>
</gene>
<evidence type="ECO:0000313" key="1">
    <source>
        <dbReference type="EMBL" id="AEG16660.1"/>
    </source>
</evidence>
<accession>A0AAU8PST1</accession>
<name>A0AAU8PST1_DESK7</name>
<dbReference type="EMBL" id="CP002770">
    <property type="protein sequence ID" value="AEG16660.1"/>
    <property type="molecule type" value="Genomic_DNA"/>
</dbReference>
<organism evidence="1 2">
    <name type="scientific">Desulfofundulus kuznetsovii (strain DSM 6115 / VKM B-1805 / 17)</name>
    <name type="common">Desulfotomaculum kuznetsovii</name>
    <dbReference type="NCBI Taxonomy" id="760568"/>
    <lineage>
        <taxon>Bacteria</taxon>
        <taxon>Bacillati</taxon>
        <taxon>Bacillota</taxon>
        <taxon>Clostridia</taxon>
        <taxon>Eubacteriales</taxon>
        <taxon>Peptococcaceae</taxon>
        <taxon>Desulfofundulus</taxon>
    </lineage>
</organism>